<dbReference type="EMBL" id="QJKJ01006586">
    <property type="protein sequence ID" value="RDX86190.1"/>
    <property type="molecule type" value="Genomic_DNA"/>
</dbReference>
<proteinExistence type="predicted"/>
<feature type="region of interest" description="Disordered" evidence="1">
    <location>
        <begin position="130"/>
        <end position="172"/>
    </location>
</feature>
<evidence type="ECO:0000313" key="3">
    <source>
        <dbReference type="Proteomes" id="UP000257109"/>
    </source>
</evidence>
<name>A0A371G6J0_MUCPR</name>
<feature type="non-terminal residue" evidence="2">
    <location>
        <position position="1"/>
    </location>
</feature>
<reference evidence="2" key="1">
    <citation type="submission" date="2018-05" db="EMBL/GenBank/DDBJ databases">
        <title>Draft genome of Mucuna pruriens seed.</title>
        <authorList>
            <person name="Nnadi N.E."/>
            <person name="Vos R."/>
            <person name="Hasami M.H."/>
            <person name="Devisetty U.K."/>
            <person name="Aguiy J.C."/>
        </authorList>
    </citation>
    <scope>NUCLEOTIDE SEQUENCE [LARGE SCALE GENOMIC DNA]</scope>
    <source>
        <strain evidence="2">JCA_2017</strain>
    </source>
</reference>
<evidence type="ECO:0000256" key="1">
    <source>
        <dbReference type="SAM" id="MobiDB-lite"/>
    </source>
</evidence>
<keyword evidence="3" id="KW-1185">Reference proteome</keyword>
<accession>A0A371G6J0</accession>
<organism evidence="2 3">
    <name type="scientific">Mucuna pruriens</name>
    <name type="common">Velvet bean</name>
    <name type="synonym">Dolichos pruriens</name>
    <dbReference type="NCBI Taxonomy" id="157652"/>
    <lineage>
        <taxon>Eukaryota</taxon>
        <taxon>Viridiplantae</taxon>
        <taxon>Streptophyta</taxon>
        <taxon>Embryophyta</taxon>
        <taxon>Tracheophyta</taxon>
        <taxon>Spermatophyta</taxon>
        <taxon>Magnoliopsida</taxon>
        <taxon>eudicotyledons</taxon>
        <taxon>Gunneridae</taxon>
        <taxon>Pentapetalae</taxon>
        <taxon>rosids</taxon>
        <taxon>fabids</taxon>
        <taxon>Fabales</taxon>
        <taxon>Fabaceae</taxon>
        <taxon>Papilionoideae</taxon>
        <taxon>50 kb inversion clade</taxon>
        <taxon>NPAAA clade</taxon>
        <taxon>indigoferoid/millettioid clade</taxon>
        <taxon>Phaseoleae</taxon>
        <taxon>Mucuna</taxon>
    </lineage>
</organism>
<dbReference type="AlphaFoldDB" id="A0A371G6J0"/>
<dbReference type="OrthoDB" id="2007669at2759"/>
<comment type="caution">
    <text evidence="2">The sequence shown here is derived from an EMBL/GenBank/DDBJ whole genome shotgun (WGS) entry which is preliminary data.</text>
</comment>
<evidence type="ECO:0000313" key="2">
    <source>
        <dbReference type="EMBL" id="RDX86190.1"/>
    </source>
</evidence>
<sequence length="172" mass="18810">MDRSMIDVASGGALMDKTPPAARHLISNMASNTQQFGIRGPNQSRTVNEIGVASNQRLENQLTELTSLVRQLAVSQHQPAMAAKIYGICTLVEHPTDMCPTFQETELDHPEHVGALGGFQFGKQQYQTRPFDNQHCGRQPFQPGPPQGPYAAQRARSAPNMPHGAADYQQSS</sequence>
<dbReference type="Proteomes" id="UP000257109">
    <property type="component" value="Unassembled WGS sequence"/>
</dbReference>
<gene>
    <name evidence="2" type="ORF">CR513_32497</name>
</gene>
<protein>
    <submittedName>
        <fullName evidence="2">Uncharacterized protein</fullName>
    </submittedName>
</protein>